<accession>A0A0D1XFJ0</accession>
<reference evidence="1 2" key="1">
    <citation type="submission" date="2015-01" db="EMBL/GenBank/DDBJ databases">
        <title>The Genome Sequence of Exophiala sideris CBS121828.</title>
        <authorList>
            <consortium name="The Broad Institute Genomics Platform"/>
            <person name="Cuomo C."/>
            <person name="de Hoog S."/>
            <person name="Gorbushina A."/>
            <person name="Stielow B."/>
            <person name="Teixiera M."/>
            <person name="Abouelleil A."/>
            <person name="Chapman S.B."/>
            <person name="Priest M."/>
            <person name="Young S.K."/>
            <person name="Wortman J."/>
            <person name="Nusbaum C."/>
            <person name="Birren B."/>
        </authorList>
    </citation>
    <scope>NUCLEOTIDE SEQUENCE [LARGE SCALE GENOMIC DNA]</scope>
    <source>
        <strain evidence="1 2">CBS 121828</strain>
    </source>
</reference>
<dbReference type="HOGENOM" id="CLU_2015297_0_0_1"/>
<gene>
    <name evidence="1" type="ORF">PV11_02472</name>
</gene>
<sequence>MERAEARFRTPCCPISSNLSHSFVSPLQSLRKASARTLWAFADIALMRLSRSMWQNIWRLDESETTLGNLLRQKRCPANEHVRLVRCLSHILQLHLMLARLTTQRVTGYTRYRLSNAEVHRKI</sequence>
<dbReference type="Proteomes" id="UP000053599">
    <property type="component" value="Unassembled WGS sequence"/>
</dbReference>
<dbReference type="EMBL" id="KN846951">
    <property type="protein sequence ID" value="KIV86891.1"/>
    <property type="molecule type" value="Genomic_DNA"/>
</dbReference>
<evidence type="ECO:0000313" key="2">
    <source>
        <dbReference type="Proteomes" id="UP000053599"/>
    </source>
</evidence>
<protein>
    <submittedName>
        <fullName evidence="1">Uncharacterized protein</fullName>
    </submittedName>
</protein>
<proteinExistence type="predicted"/>
<evidence type="ECO:0000313" key="1">
    <source>
        <dbReference type="EMBL" id="KIV86891.1"/>
    </source>
</evidence>
<dbReference type="AlphaFoldDB" id="A0A0D1XFJ0"/>
<name>A0A0D1XFJ0_9EURO</name>
<organism evidence="1 2">
    <name type="scientific">Exophiala sideris</name>
    <dbReference type="NCBI Taxonomy" id="1016849"/>
    <lineage>
        <taxon>Eukaryota</taxon>
        <taxon>Fungi</taxon>
        <taxon>Dikarya</taxon>
        <taxon>Ascomycota</taxon>
        <taxon>Pezizomycotina</taxon>
        <taxon>Eurotiomycetes</taxon>
        <taxon>Chaetothyriomycetidae</taxon>
        <taxon>Chaetothyriales</taxon>
        <taxon>Herpotrichiellaceae</taxon>
        <taxon>Exophiala</taxon>
    </lineage>
</organism>